<keyword evidence="1" id="KW-0732">Signal</keyword>
<evidence type="ECO:0000256" key="1">
    <source>
        <dbReference type="SAM" id="SignalP"/>
    </source>
</evidence>
<dbReference type="AlphaFoldDB" id="A0A8T0A186"/>
<accession>A0A8T0A186</accession>
<name>A0A8T0A186_9BILA</name>
<feature type="signal peptide" evidence="1">
    <location>
        <begin position="1"/>
        <end position="19"/>
    </location>
</feature>
<organism evidence="3 4">
    <name type="scientific">Meloidogyne graminicola</name>
    <dbReference type="NCBI Taxonomy" id="189291"/>
    <lineage>
        <taxon>Eukaryota</taxon>
        <taxon>Metazoa</taxon>
        <taxon>Ecdysozoa</taxon>
        <taxon>Nematoda</taxon>
        <taxon>Chromadorea</taxon>
        <taxon>Rhabditida</taxon>
        <taxon>Tylenchina</taxon>
        <taxon>Tylenchomorpha</taxon>
        <taxon>Tylenchoidea</taxon>
        <taxon>Meloidogynidae</taxon>
        <taxon>Meloidogyninae</taxon>
        <taxon>Meloidogyne</taxon>
    </lineage>
</organism>
<dbReference type="OrthoDB" id="8191300at2759"/>
<dbReference type="Proteomes" id="UP000605970">
    <property type="component" value="Unassembled WGS sequence"/>
</dbReference>
<feature type="domain" description="Carboxylesterase type B" evidence="2">
    <location>
        <begin position="35"/>
        <end position="495"/>
    </location>
</feature>
<dbReference type="Gene3D" id="3.40.50.1820">
    <property type="entry name" value="alpha/beta hydrolase"/>
    <property type="match status" value="1"/>
</dbReference>
<dbReference type="InterPro" id="IPR002018">
    <property type="entry name" value="CarbesteraseB"/>
</dbReference>
<gene>
    <name evidence="3" type="ORF">Mgra_00001438</name>
</gene>
<dbReference type="EMBL" id="JABEBT010000007">
    <property type="protein sequence ID" value="KAF7639208.1"/>
    <property type="molecule type" value="Genomic_DNA"/>
</dbReference>
<feature type="chain" id="PRO_5035903622" evidence="1">
    <location>
        <begin position="20"/>
        <end position="522"/>
    </location>
</feature>
<dbReference type="SUPFAM" id="SSF53474">
    <property type="entry name" value="alpha/beta-Hydrolases"/>
    <property type="match status" value="1"/>
</dbReference>
<comment type="caution">
    <text evidence="3">The sequence shown here is derived from an EMBL/GenBank/DDBJ whole genome shotgun (WGS) entry which is preliminary data.</text>
</comment>
<dbReference type="PANTHER" id="PTHR11559">
    <property type="entry name" value="CARBOXYLESTERASE"/>
    <property type="match status" value="1"/>
</dbReference>
<sequence>MLIKLIIIFYFILIKFVNSKLKCNENIPNLNKNLPIICTENGWVKGYKGINFKEITFFKGIPYASPPINEFRWKEPQKVNNWNNIRDCSNYGSQCPQPIGNATNLLNNNIIKPSLLLPVYVWIHPGAFTGGSSSDPTFDGEYLSSKGIVYVSINYRIGALGFMANKLLREDNPKNISGNYGLLDQIYALNWIKRNIEEFGAASVYLLSLSPLASNLFKGVISESGGVMHPRDPQSMYSWHDTVEEAEQKSAKFLSKKNININQITAKQLRKLPLNIIIEQNMIIDNDNTRNTWFGNPVLFHPILDNYVIKRTYEETMEKGLQNKVNILMGYTFDEFGASPSRTFTLDQYKNNLKNIYGNFSDEFFNLYPATESTASYVANNAIREITRISSNQWANLWLKNSKLNVFQYVWNHSPPGTEYIIGACHSSDIIYFLNTLYMNKRINWNEKDKQIANIMSSYIINFIKTFNPNGQNLPKWEKQKSEQNTVMEVGNDFKQIPLVNNGDLKKKINFLKQFWSTQIAM</sequence>
<evidence type="ECO:0000313" key="4">
    <source>
        <dbReference type="Proteomes" id="UP000605970"/>
    </source>
</evidence>
<protein>
    <submittedName>
        <fullName evidence="3">Carboxylic ester hydrolase</fullName>
    </submittedName>
</protein>
<dbReference type="GO" id="GO:0016787">
    <property type="term" value="F:hydrolase activity"/>
    <property type="evidence" value="ECO:0007669"/>
    <property type="project" value="UniProtKB-KW"/>
</dbReference>
<dbReference type="InterPro" id="IPR050309">
    <property type="entry name" value="Type-B_Carboxylest/Lipase"/>
</dbReference>
<keyword evidence="3" id="KW-0378">Hydrolase</keyword>
<evidence type="ECO:0000259" key="2">
    <source>
        <dbReference type="Pfam" id="PF00135"/>
    </source>
</evidence>
<evidence type="ECO:0000313" key="3">
    <source>
        <dbReference type="EMBL" id="KAF7639208.1"/>
    </source>
</evidence>
<reference evidence="3" key="1">
    <citation type="journal article" date="2020" name="Ecol. Evol.">
        <title>Genome structure and content of the rice root-knot nematode (Meloidogyne graminicola).</title>
        <authorList>
            <person name="Phan N.T."/>
            <person name="Danchin E.G.J."/>
            <person name="Klopp C."/>
            <person name="Perfus-Barbeoch L."/>
            <person name="Kozlowski D.K."/>
            <person name="Koutsovoulos G.D."/>
            <person name="Lopez-Roques C."/>
            <person name="Bouchez O."/>
            <person name="Zahm M."/>
            <person name="Besnard G."/>
            <person name="Bellafiore S."/>
        </authorList>
    </citation>
    <scope>NUCLEOTIDE SEQUENCE</scope>
    <source>
        <strain evidence="3">VN-18</strain>
    </source>
</reference>
<proteinExistence type="predicted"/>
<keyword evidence="4" id="KW-1185">Reference proteome</keyword>
<dbReference type="InterPro" id="IPR029058">
    <property type="entry name" value="AB_hydrolase_fold"/>
</dbReference>
<dbReference type="Pfam" id="PF00135">
    <property type="entry name" value="COesterase"/>
    <property type="match status" value="1"/>
</dbReference>